<proteinExistence type="predicted"/>
<sequence length="194" mass="20099">MTSDAYDDLDDPREQPPALGVVVEGGRGSLPFALIHGEALVSCAAWALGDAGVTPVDLGTLWEGITAAGEPFVLHDALCPLTPASFIETCVATAVEQGAVVVGVRPVTDTIKVVHDAQVGETLDRDALLTVTSPVVLPVEVVAALDGLPSEDFVELVAALAQRFAVVTLEAPVAGRRVSSLDDVRVLEALTRPS</sequence>
<reference evidence="3" key="1">
    <citation type="submission" date="2020-05" db="EMBL/GenBank/DDBJ databases">
        <authorList>
            <person name="Chiriac C."/>
            <person name="Salcher M."/>
            <person name="Ghai R."/>
            <person name="Kavagutti S V."/>
        </authorList>
    </citation>
    <scope>NUCLEOTIDE SEQUENCE</scope>
</reference>
<dbReference type="Pfam" id="PF01128">
    <property type="entry name" value="IspD"/>
    <property type="match status" value="1"/>
</dbReference>
<accession>A0A6J6Q017</accession>
<dbReference type="InterPro" id="IPR029044">
    <property type="entry name" value="Nucleotide-diphossugar_trans"/>
</dbReference>
<gene>
    <name evidence="3" type="ORF">UFOPK2579_01004</name>
</gene>
<evidence type="ECO:0000256" key="2">
    <source>
        <dbReference type="ARBA" id="ARBA00022695"/>
    </source>
</evidence>
<evidence type="ECO:0000256" key="1">
    <source>
        <dbReference type="ARBA" id="ARBA00022679"/>
    </source>
</evidence>
<protein>
    <submittedName>
        <fullName evidence="3">Unannotated protein</fullName>
    </submittedName>
</protein>
<evidence type="ECO:0000313" key="3">
    <source>
        <dbReference type="EMBL" id="CAB4702415.1"/>
    </source>
</evidence>
<dbReference type="InterPro" id="IPR034683">
    <property type="entry name" value="IspD/TarI"/>
</dbReference>
<dbReference type="SUPFAM" id="SSF53448">
    <property type="entry name" value="Nucleotide-diphospho-sugar transferases"/>
    <property type="match status" value="1"/>
</dbReference>
<keyword evidence="1" id="KW-0808">Transferase</keyword>
<dbReference type="Gene3D" id="3.90.550.10">
    <property type="entry name" value="Spore Coat Polysaccharide Biosynthesis Protein SpsA, Chain A"/>
    <property type="match status" value="1"/>
</dbReference>
<dbReference type="AlphaFoldDB" id="A0A6J6Q017"/>
<keyword evidence="2" id="KW-0548">Nucleotidyltransferase</keyword>
<dbReference type="GO" id="GO:0070567">
    <property type="term" value="F:cytidylyltransferase activity"/>
    <property type="evidence" value="ECO:0007669"/>
    <property type="project" value="InterPro"/>
</dbReference>
<organism evidence="3">
    <name type="scientific">freshwater metagenome</name>
    <dbReference type="NCBI Taxonomy" id="449393"/>
    <lineage>
        <taxon>unclassified sequences</taxon>
        <taxon>metagenomes</taxon>
        <taxon>ecological metagenomes</taxon>
    </lineage>
</organism>
<name>A0A6J6Q017_9ZZZZ</name>
<dbReference type="EMBL" id="CAEZXR010000098">
    <property type="protein sequence ID" value="CAB4702415.1"/>
    <property type="molecule type" value="Genomic_DNA"/>
</dbReference>